<dbReference type="InterPro" id="IPR012349">
    <property type="entry name" value="Split_barrel_FMN-bd"/>
</dbReference>
<organism evidence="6 7">
    <name type="scientific">Vibrio thalassae</name>
    <dbReference type="NCBI Taxonomy" id="1243014"/>
    <lineage>
        <taxon>Bacteria</taxon>
        <taxon>Pseudomonadati</taxon>
        <taxon>Pseudomonadota</taxon>
        <taxon>Gammaproteobacteria</taxon>
        <taxon>Vibrionales</taxon>
        <taxon>Vibrionaceae</taxon>
        <taxon>Vibrio</taxon>
    </lineage>
</organism>
<sequence length="200" mass="22076">MELSPNALTPEETYKLLIGGITPRPIAWVSSVSLDGKVNLAPFSFFTVASANPPMLCFNPMFNSEKMPKDTLRNIQEQKEFVIHSVSYDDLEAMNKTCHNVDADVDEFEYAEIEKVASSCVTPPRIKNAVVAYECKLNRIVDLGEGALSGHLVIGEVCAIHVADDAISNYRIDADKLDSIGRMAGSDYSLTRERTTLSRD</sequence>
<dbReference type="InterPro" id="IPR002563">
    <property type="entry name" value="Flavin_Rdtase-like_dom"/>
</dbReference>
<dbReference type="PANTHER" id="PTHR33798">
    <property type="entry name" value="FLAVOPROTEIN OXYGENASE"/>
    <property type="match status" value="1"/>
</dbReference>
<keyword evidence="2" id="KW-0285">Flavoprotein</keyword>
<evidence type="ECO:0000259" key="5">
    <source>
        <dbReference type="SMART" id="SM00903"/>
    </source>
</evidence>
<evidence type="ECO:0000256" key="2">
    <source>
        <dbReference type="ARBA" id="ARBA00022630"/>
    </source>
</evidence>
<gene>
    <name evidence="6" type="ORF">VTH8203_00001</name>
</gene>
<evidence type="ECO:0000313" key="7">
    <source>
        <dbReference type="Proteomes" id="UP000219336"/>
    </source>
</evidence>
<dbReference type="Proteomes" id="UP000219336">
    <property type="component" value="Unassembled WGS sequence"/>
</dbReference>
<dbReference type="GO" id="GO:0010181">
    <property type="term" value="F:FMN binding"/>
    <property type="evidence" value="ECO:0007669"/>
    <property type="project" value="InterPro"/>
</dbReference>
<feature type="domain" description="Flavin reductase like" evidence="5">
    <location>
        <begin position="19"/>
        <end position="172"/>
    </location>
</feature>
<evidence type="ECO:0000256" key="4">
    <source>
        <dbReference type="ARBA" id="ARBA00038054"/>
    </source>
</evidence>
<comment type="cofactor">
    <cofactor evidence="1">
        <name>FMN</name>
        <dbReference type="ChEBI" id="CHEBI:58210"/>
    </cofactor>
</comment>
<protein>
    <submittedName>
        <fullName evidence="6">Flavin reductase like domain protein</fullName>
    </submittedName>
</protein>
<dbReference type="Pfam" id="PF01613">
    <property type="entry name" value="Flavin_Reduct"/>
    <property type="match status" value="1"/>
</dbReference>
<dbReference type="AlphaFoldDB" id="A0A240E8C1"/>
<keyword evidence="7" id="KW-1185">Reference proteome</keyword>
<dbReference type="GO" id="GO:0016646">
    <property type="term" value="F:oxidoreductase activity, acting on the CH-NH group of donors, NAD or NADP as acceptor"/>
    <property type="evidence" value="ECO:0007669"/>
    <property type="project" value="UniProtKB-ARBA"/>
</dbReference>
<keyword evidence="3" id="KW-0288">FMN</keyword>
<name>A0A240E8C1_9VIBR</name>
<evidence type="ECO:0000256" key="3">
    <source>
        <dbReference type="ARBA" id="ARBA00022643"/>
    </source>
</evidence>
<dbReference type="SMART" id="SM00903">
    <property type="entry name" value="Flavin_Reduct"/>
    <property type="match status" value="1"/>
</dbReference>
<proteinExistence type="inferred from homology"/>
<comment type="similarity">
    <text evidence="4">Belongs to the flavoredoxin family.</text>
</comment>
<dbReference type="RefSeq" id="WP_096991799.1">
    <property type="nucleotide sequence ID" value="NZ_JBHSII010000001.1"/>
</dbReference>
<evidence type="ECO:0000256" key="1">
    <source>
        <dbReference type="ARBA" id="ARBA00001917"/>
    </source>
</evidence>
<dbReference type="OrthoDB" id="9794638at2"/>
<dbReference type="EMBL" id="OANU01000001">
    <property type="protein sequence ID" value="SNX44974.1"/>
    <property type="molecule type" value="Genomic_DNA"/>
</dbReference>
<accession>A0A240E8C1</accession>
<reference evidence="7" key="1">
    <citation type="submission" date="2016-06" db="EMBL/GenBank/DDBJ databases">
        <authorList>
            <person name="Rodrigo-Torres L."/>
            <person name="Arahal R.D."/>
            <person name="Lucena T."/>
        </authorList>
    </citation>
    <scope>NUCLEOTIDE SEQUENCE [LARGE SCALE GENOMIC DNA]</scope>
    <source>
        <strain evidence="7">CECT8203</strain>
    </source>
</reference>
<evidence type="ECO:0000313" key="6">
    <source>
        <dbReference type="EMBL" id="SNX44974.1"/>
    </source>
</evidence>
<dbReference type="Gene3D" id="2.30.110.10">
    <property type="entry name" value="Electron Transport, Fmn-binding Protein, Chain A"/>
    <property type="match status" value="1"/>
</dbReference>
<dbReference type="PANTHER" id="PTHR33798:SF5">
    <property type="entry name" value="FLAVIN REDUCTASE LIKE DOMAIN-CONTAINING PROTEIN"/>
    <property type="match status" value="1"/>
</dbReference>
<dbReference type="SUPFAM" id="SSF50475">
    <property type="entry name" value="FMN-binding split barrel"/>
    <property type="match status" value="1"/>
</dbReference>